<dbReference type="GO" id="GO:0008237">
    <property type="term" value="F:metallopeptidase activity"/>
    <property type="evidence" value="ECO:0007669"/>
    <property type="project" value="UniProtKB-KW"/>
</dbReference>
<sequence>MTGPATTTDSRPAPRWRVLVVFAATVLLWLFLYQVVPPGAEYDRLTHAARAVLTTALVVPLVVVARRLLDRRPWAGLGLPSLRAGGRRLLLGMACWLVPAAVGFALCLGVGWVEISLRASAMDALRTAALLVVLVLLYEALPEELVFRGYLQRSLATVLPAWQAVLGQAGLFTLFGFLVGAATSLDRLPIFFLFALLLGGFRVATGDIWAGIGFHLAFQTVAQLFLGAGAAFEVTGRGVLEIVVLGVLPFSLGWMAVERLYRDRLDWQAREPDPPSRGEGREPVSAR</sequence>
<dbReference type="OrthoDB" id="6059004at2"/>
<keyword evidence="1" id="KW-1133">Transmembrane helix</keyword>
<dbReference type="AlphaFoldDB" id="A0A3A9ZHS5"/>
<dbReference type="GO" id="GO:0080120">
    <property type="term" value="P:CAAX-box protein maturation"/>
    <property type="evidence" value="ECO:0007669"/>
    <property type="project" value="UniProtKB-ARBA"/>
</dbReference>
<proteinExistence type="predicted"/>
<evidence type="ECO:0000313" key="3">
    <source>
        <dbReference type="EMBL" id="RKN47729.1"/>
    </source>
</evidence>
<feature type="transmembrane region" description="Helical" evidence="1">
    <location>
        <begin position="89"/>
        <end position="112"/>
    </location>
</feature>
<feature type="domain" description="CAAX prenyl protease 2/Lysostaphin resistance protein A-like" evidence="2">
    <location>
        <begin position="128"/>
        <end position="220"/>
    </location>
</feature>
<feature type="transmembrane region" description="Helical" evidence="1">
    <location>
        <begin position="161"/>
        <end position="182"/>
    </location>
</feature>
<evidence type="ECO:0000259" key="2">
    <source>
        <dbReference type="Pfam" id="PF02517"/>
    </source>
</evidence>
<name>A0A3A9ZHS5_9ACTN</name>
<feature type="transmembrane region" description="Helical" evidence="1">
    <location>
        <begin position="18"/>
        <end position="36"/>
    </location>
</feature>
<feature type="transmembrane region" description="Helical" evidence="1">
    <location>
        <begin position="48"/>
        <end position="69"/>
    </location>
</feature>
<dbReference type="EMBL" id="RBAK01000004">
    <property type="protein sequence ID" value="RKN47729.1"/>
    <property type="molecule type" value="Genomic_DNA"/>
</dbReference>
<comment type="caution">
    <text evidence="3">The sequence shown here is derived from an EMBL/GenBank/DDBJ whole genome shotgun (WGS) entry which is preliminary data.</text>
</comment>
<keyword evidence="3" id="KW-0378">Hydrolase</keyword>
<keyword evidence="3" id="KW-0482">Metalloprotease</keyword>
<dbReference type="Pfam" id="PF02517">
    <property type="entry name" value="Rce1-like"/>
    <property type="match status" value="1"/>
</dbReference>
<keyword evidence="3" id="KW-0645">Protease</keyword>
<dbReference type="GO" id="GO:0006508">
    <property type="term" value="P:proteolysis"/>
    <property type="evidence" value="ECO:0007669"/>
    <property type="project" value="UniProtKB-KW"/>
</dbReference>
<organism evidence="3 4">
    <name type="scientific">Micromonospora endolithica</name>
    <dbReference type="NCBI Taxonomy" id="230091"/>
    <lineage>
        <taxon>Bacteria</taxon>
        <taxon>Bacillati</taxon>
        <taxon>Actinomycetota</taxon>
        <taxon>Actinomycetes</taxon>
        <taxon>Micromonosporales</taxon>
        <taxon>Micromonosporaceae</taxon>
        <taxon>Micromonospora</taxon>
    </lineage>
</organism>
<reference evidence="3 4" key="1">
    <citation type="journal article" date="2004" name="Syst. Appl. Microbiol.">
        <title>Cryptoendolithic actinomycetes from antarctic sandstone rock samples: Micromonospora endolithica sp. nov. and two isolates related to Micromonospora coerulea Jensen 1932.</title>
        <authorList>
            <person name="Hirsch P."/>
            <person name="Mevs U."/>
            <person name="Kroppenstedt R.M."/>
            <person name="Schumann P."/>
            <person name="Stackebrandt E."/>
        </authorList>
    </citation>
    <scope>NUCLEOTIDE SEQUENCE [LARGE SCALE GENOMIC DNA]</scope>
    <source>
        <strain evidence="3 4">JCM 12677</strain>
    </source>
</reference>
<keyword evidence="1" id="KW-0812">Transmembrane</keyword>
<evidence type="ECO:0000313" key="4">
    <source>
        <dbReference type="Proteomes" id="UP000281726"/>
    </source>
</evidence>
<dbReference type="PANTHER" id="PTHR39430:SF1">
    <property type="entry name" value="PROTEASE"/>
    <property type="match status" value="1"/>
</dbReference>
<evidence type="ECO:0000256" key="1">
    <source>
        <dbReference type="SAM" id="Phobius"/>
    </source>
</evidence>
<dbReference type="Proteomes" id="UP000281726">
    <property type="component" value="Unassembled WGS sequence"/>
</dbReference>
<protein>
    <submittedName>
        <fullName evidence="3">CPBP family intramembrane metalloprotease</fullName>
    </submittedName>
</protein>
<dbReference type="RefSeq" id="WP_120728690.1">
    <property type="nucleotide sequence ID" value="NZ_RBAK01000004.1"/>
</dbReference>
<feature type="transmembrane region" description="Helical" evidence="1">
    <location>
        <begin position="238"/>
        <end position="257"/>
    </location>
</feature>
<gene>
    <name evidence="3" type="ORF">D7223_13335</name>
</gene>
<dbReference type="GO" id="GO:0004175">
    <property type="term" value="F:endopeptidase activity"/>
    <property type="evidence" value="ECO:0007669"/>
    <property type="project" value="UniProtKB-ARBA"/>
</dbReference>
<keyword evidence="4" id="KW-1185">Reference proteome</keyword>
<feature type="transmembrane region" description="Helical" evidence="1">
    <location>
        <begin position="188"/>
        <end position="205"/>
    </location>
</feature>
<dbReference type="InterPro" id="IPR003675">
    <property type="entry name" value="Rce1/LyrA-like_dom"/>
</dbReference>
<accession>A0A3A9ZHS5</accession>
<keyword evidence="1" id="KW-0472">Membrane</keyword>
<dbReference type="PANTHER" id="PTHR39430">
    <property type="entry name" value="MEMBRANE-ASSOCIATED PROTEASE-RELATED"/>
    <property type="match status" value="1"/>
</dbReference>